<evidence type="ECO:0000259" key="2">
    <source>
        <dbReference type="Pfam" id="PF05239"/>
    </source>
</evidence>
<organism evidence="3 4">
    <name type="scientific">Falsiroseomonas tokyonensis</name>
    <dbReference type="NCBI Taxonomy" id="430521"/>
    <lineage>
        <taxon>Bacteria</taxon>
        <taxon>Pseudomonadati</taxon>
        <taxon>Pseudomonadota</taxon>
        <taxon>Alphaproteobacteria</taxon>
        <taxon>Acetobacterales</taxon>
        <taxon>Roseomonadaceae</taxon>
        <taxon>Falsiroseomonas</taxon>
    </lineage>
</organism>
<keyword evidence="4" id="KW-1185">Reference proteome</keyword>
<dbReference type="Pfam" id="PF05239">
    <property type="entry name" value="PRC"/>
    <property type="match status" value="2"/>
</dbReference>
<dbReference type="InterPro" id="IPR027275">
    <property type="entry name" value="PRC-brl_dom"/>
</dbReference>
<comment type="caution">
    <text evidence="3">The sequence shown here is derived from an EMBL/GenBank/DDBJ whole genome shotgun (WGS) entry which is preliminary data.</text>
</comment>
<proteinExistence type="predicted"/>
<feature type="domain" description="PRC-barrel" evidence="2">
    <location>
        <begin position="11"/>
        <end position="80"/>
    </location>
</feature>
<feature type="region of interest" description="Disordered" evidence="1">
    <location>
        <begin position="131"/>
        <end position="161"/>
    </location>
</feature>
<evidence type="ECO:0000256" key="1">
    <source>
        <dbReference type="SAM" id="MobiDB-lite"/>
    </source>
</evidence>
<name>A0ABV7BRB1_9PROT</name>
<evidence type="ECO:0000313" key="4">
    <source>
        <dbReference type="Proteomes" id="UP001595420"/>
    </source>
</evidence>
<dbReference type="EMBL" id="JBHRSB010000001">
    <property type="protein sequence ID" value="MFC2998635.1"/>
    <property type="molecule type" value="Genomic_DNA"/>
</dbReference>
<dbReference type="RefSeq" id="WP_216834094.1">
    <property type="nucleotide sequence ID" value="NZ_JAFNJS010000001.1"/>
</dbReference>
<feature type="domain" description="PRC-barrel" evidence="2">
    <location>
        <begin position="174"/>
        <end position="237"/>
    </location>
</feature>
<dbReference type="Proteomes" id="UP001595420">
    <property type="component" value="Unassembled WGS sequence"/>
</dbReference>
<reference evidence="4" key="1">
    <citation type="journal article" date="2019" name="Int. J. Syst. Evol. Microbiol.">
        <title>The Global Catalogue of Microorganisms (GCM) 10K type strain sequencing project: providing services to taxonomists for standard genome sequencing and annotation.</title>
        <authorList>
            <consortium name="The Broad Institute Genomics Platform"/>
            <consortium name="The Broad Institute Genome Sequencing Center for Infectious Disease"/>
            <person name="Wu L."/>
            <person name="Ma J."/>
        </authorList>
    </citation>
    <scope>NUCLEOTIDE SEQUENCE [LARGE SCALE GENOMIC DNA]</scope>
    <source>
        <strain evidence="4">CGMCC 1.16855</strain>
    </source>
</reference>
<protein>
    <submittedName>
        <fullName evidence="3">PRC-barrel domain-containing protein</fullName>
    </submittedName>
</protein>
<evidence type="ECO:0000313" key="3">
    <source>
        <dbReference type="EMBL" id="MFC2998635.1"/>
    </source>
</evidence>
<sequence length="269" mass="29729">MAAPEKSLWRSSTLIGASVKATDDSIGSVHDILFDDQDWAVRWLVVDTGSWLPGRKVLLPTSVLGRPDTATGAVSVTAVREQVKDSPGRSEDEPVSRQMETEVYGYYGWSPYWHAGTAAFSGTLLPVPGEAAAAPTPGQGTMNAGETPPGAGAAQRQAGDPHLRSMKEVTGYYIRANDDDIGHVEEFLLDEAGWAIRYIVVDTRNWWPGKQVLLAPKWIREVDWGERKLRVDITREQVEAGPDYTPTAATDRAYEQRLYAHYGQIPYWI</sequence>
<accession>A0ABV7BRB1</accession>
<gene>
    <name evidence="3" type="ORF">ACFOD3_01955</name>
</gene>